<sequence length="161" mass="16506">MARTFWIAGASATGAAVLLGMGLGHFVTTPERAPRVAETEMFDAPEDDLAGFAPTTPEQGPAVIRCTGCGPTLAERQMAADQGNWDADGMIHGSTDPVVQDYMTSGDGTAMPVETPPASASRLSPSPERLAAGEDPSPAAIPKSVPVKVRPTLAPAVPAQP</sequence>
<dbReference type="KEGG" id="sbd:ATN00_01685"/>
<dbReference type="AlphaFoldDB" id="A0A0S3EUW2"/>
<evidence type="ECO:0000313" key="2">
    <source>
        <dbReference type="EMBL" id="ALR19208.1"/>
    </source>
</evidence>
<organism evidence="2 3">
    <name type="scientific">Sphingobium baderi</name>
    <dbReference type="NCBI Taxonomy" id="1332080"/>
    <lineage>
        <taxon>Bacteria</taxon>
        <taxon>Pseudomonadati</taxon>
        <taxon>Pseudomonadota</taxon>
        <taxon>Alphaproteobacteria</taxon>
        <taxon>Sphingomonadales</taxon>
        <taxon>Sphingomonadaceae</taxon>
        <taxon>Sphingobium</taxon>
    </lineage>
</organism>
<evidence type="ECO:0000256" key="1">
    <source>
        <dbReference type="SAM" id="MobiDB-lite"/>
    </source>
</evidence>
<dbReference type="EMBL" id="CP013264">
    <property type="protein sequence ID" value="ALR19208.1"/>
    <property type="molecule type" value="Genomic_DNA"/>
</dbReference>
<dbReference type="RefSeq" id="WP_062061274.1">
    <property type="nucleotide sequence ID" value="NZ_CP013264.1"/>
</dbReference>
<reference evidence="2 3" key="1">
    <citation type="submission" date="2015-11" db="EMBL/GenBank/DDBJ databases">
        <title>A Two-component Flavoprotein Monooxygenase System MeaXY Responsible for para-Hydroxylation of 2-Methyl-6-ethylaniline and 2,6-Diethylaniline in Sphingobium baderi DE-13.</title>
        <authorList>
            <person name="Cheng M."/>
            <person name="Meng Q."/>
            <person name="Yang Y."/>
            <person name="Chu C."/>
            <person name="Yan X."/>
            <person name="He J."/>
            <person name="Li S."/>
        </authorList>
    </citation>
    <scope>NUCLEOTIDE SEQUENCE [LARGE SCALE GENOMIC DNA]</scope>
    <source>
        <strain evidence="2 3">DE-13</strain>
    </source>
</reference>
<gene>
    <name evidence="2" type="ORF">ATN00_01685</name>
</gene>
<keyword evidence="3" id="KW-1185">Reference proteome</keyword>
<evidence type="ECO:0000313" key="3">
    <source>
        <dbReference type="Proteomes" id="UP000056968"/>
    </source>
</evidence>
<feature type="region of interest" description="Disordered" evidence="1">
    <location>
        <begin position="85"/>
        <end position="161"/>
    </location>
</feature>
<dbReference type="OrthoDB" id="7475113at2"/>
<accession>A0A0S3EUW2</accession>
<protein>
    <submittedName>
        <fullName evidence="2">Uncharacterized protein</fullName>
    </submittedName>
</protein>
<dbReference type="Proteomes" id="UP000056968">
    <property type="component" value="Chromosome"/>
</dbReference>
<feature type="compositionally biased region" description="Low complexity" evidence="1">
    <location>
        <begin position="116"/>
        <end position="130"/>
    </location>
</feature>
<name>A0A0S3EUW2_9SPHN</name>
<proteinExistence type="predicted"/>